<dbReference type="Proteomes" id="UP000199021">
    <property type="component" value="Unassembled WGS sequence"/>
</dbReference>
<dbReference type="STRING" id="478744.SAMN05444359_12451"/>
<dbReference type="RefSeq" id="WP_090171645.1">
    <property type="nucleotide sequence ID" value="NZ_FOFB01000024.1"/>
</dbReference>
<feature type="transmembrane region" description="Helical" evidence="1">
    <location>
        <begin position="104"/>
        <end position="124"/>
    </location>
</feature>
<dbReference type="InParanoid" id="A0A1H9LIG5"/>
<sequence>MPAKDPEKGKGLTRESLKKSGLLEQYVLGLTTREQNRILKAFLADNPDAQEDVAALREELGNYMDGYNLGPPDAEREVRTSEDFLDLDHEMILEMTERNHSLTIWRYVLGALCLLLVALSGYLFRLSENTKAALLQEKARHAQDDMSHRLKVENLEDAVLDWSGLQTVTTYVGEGFIQLHYSPDDDRMILDLSHLNVGKRINEKSYHIYVMDGEDSRHVLEILPADEHSLHALKVAGTQLQVYSGEKEAEDHNLVAEISLP</sequence>
<dbReference type="EMBL" id="FOFB01000024">
    <property type="protein sequence ID" value="SER11190.1"/>
    <property type="molecule type" value="Genomic_DNA"/>
</dbReference>
<evidence type="ECO:0000313" key="2">
    <source>
        <dbReference type="EMBL" id="SER11190.1"/>
    </source>
</evidence>
<reference evidence="3" key="1">
    <citation type="submission" date="2016-10" db="EMBL/GenBank/DDBJ databases">
        <authorList>
            <person name="Varghese N."/>
            <person name="Submissions S."/>
        </authorList>
    </citation>
    <scope>NUCLEOTIDE SEQUENCE [LARGE SCALE GENOMIC DNA]</scope>
    <source>
        <strain evidence="3">DSM 24740</strain>
    </source>
</reference>
<evidence type="ECO:0000313" key="3">
    <source>
        <dbReference type="Proteomes" id="UP000199021"/>
    </source>
</evidence>
<organism evidence="2 3">
    <name type="scientific">Neolewinella agarilytica</name>
    <dbReference type="NCBI Taxonomy" id="478744"/>
    <lineage>
        <taxon>Bacteria</taxon>
        <taxon>Pseudomonadati</taxon>
        <taxon>Bacteroidota</taxon>
        <taxon>Saprospiria</taxon>
        <taxon>Saprospirales</taxon>
        <taxon>Lewinellaceae</taxon>
        <taxon>Neolewinella</taxon>
    </lineage>
</organism>
<keyword evidence="1" id="KW-1133">Transmembrane helix</keyword>
<evidence type="ECO:0000256" key="1">
    <source>
        <dbReference type="SAM" id="Phobius"/>
    </source>
</evidence>
<dbReference type="AlphaFoldDB" id="A0A1H9LIG5"/>
<accession>A0A1H9LIG5</accession>
<gene>
    <name evidence="2" type="ORF">SAMN05444359_12451</name>
</gene>
<dbReference type="OrthoDB" id="1493896at2"/>
<protein>
    <submittedName>
        <fullName evidence="2">Anti-sigma-K factor RskA</fullName>
    </submittedName>
</protein>
<keyword evidence="1" id="KW-0812">Transmembrane</keyword>
<keyword evidence="1" id="KW-0472">Membrane</keyword>
<name>A0A1H9LIG5_9BACT</name>
<keyword evidence="3" id="KW-1185">Reference proteome</keyword>
<proteinExistence type="predicted"/>